<dbReference type="GO" id="GO:0051536">
    <property type="term" value="F:iron-sulfur cluster binding"/>
    <property type="evidence" value="ECO:0007669"/>
    <property type="project" value="UniProtKB-KW"/>
</dbReference>
<accession>A0A1Q8QK15</accession>
<keyword evidence="3" id="KW-0411">Iron-sulfur</keyword>
<dbReference type="RefSeq" id="WP_075366762.1">
    <property type="nucleotide sequence ID" value="NZ_MLBF01000053.1"/>
</dbReference>
<dbReference type="Proteomes" id="UP000186102">
    <property type="component" value="Unassembled WGS sequence"/>
</dbReference>
<feature type="domain" description="4Fe-4S ferredoxin-type" evidence="4">
    <location>
        <begin position="282"/>
        <end position="311"/>
    </location>
</feature>
<evidence type="ECO:0000313" key="5">
    <source>
        <dbReference type="EMBL" id="OLN27694.1"/>
    </source>
</evidence>
<evidence type="ECO:0000256" key="1">
    <source>
        <dbReference type="ARBA" id="ARBA00022723"/>
    </source>
</evidence>
<evidence type="ECO:0000256" key="3">
    <source>
        <dbReference type="ARBA" id="ARBA00023014"/>
    </source>
</evidence>
<dbReference type="InterPro" id="IPR017900">
    <property type="entry name" value="4Fe4S_Fe_S_CS"/>
</dbReference>
<gene>
    <name evidence="5" type="ORF">DSOL_4413</name>
</gene>
<dbReference type="OrthoDB" id="5422255at2"/>
<dbReference type="PROSITE" id="PS00198">
    <property type="entry name" value="4FE4S_FER_1"/>
    <property type="match status" value="1"/>
</dbReference>
<dbReference type="Pfam" id="PF12838">
    <property type="entry name" value="Fer4_7"/>
    <property type="match status" value="1"/>
</dbReference>
<dbReference type="Gene3D" id="3.30.70.20">
    <property type="match status" value="1"/>
</dbReference>
<feature type="domain" description="4Fe-4S ferredoxin-type" evidence="4">
    <location>
        <begin position="316"/>
        <end position="345"/>
    </location>
</feature>
<dbReference type="InterPro" id="IPR017896">
    <property type="entry name" value="4Fe4S_Fe-S-bd"/>
</dbReference>
<keyword evidence="1" id="KW-0479">Metal-binding</keyword>
<sequence>MGHIINSKEEIYHALAERLSKTPEGAPINEELMAILHRLYSESEALVGSKFSSIPMTLEKIATLTGIEEKELKIILDGMSDKGLILDIPRKNSFYYMLAPMLVGFFEYTFMRTGDDVNLKELAELFETYFHSAGVMKEIAGLDTKVMRTLIYENIISLAVETEVLDYERASEIIRESGGGAITMCACRHEASHLGKACDAPVEVCMSLGGAAEWIVRKGLGKPATVDDLLRVLDETQKLGLVHLCDNVLNKPTYICNCCGCCCKVLRGINEQQVFATQPSNFIPSLELESCISCGLCTDKCQINAIIMTDQGNGVEVPVLRSEVCIGCGVCSDACPSGSLIMSRRDVLSVPPENGREKLKRMATEKGR</sequence>
<comment type="caution">
    <text evidence="5">The sequence shown here is derived from an EMBL/GenBank/DDBJ whole genome shotgun (WGS) entry which is preliminary data.</text>
</comment>
<dbReference type="GO" id="GO:0046872">
    <property type="term" value="F:metal ion binding"/>
    <property type="evidence" value="ECO:0007669"/>
    <property type="project" value="UniProtKB-KW"/>
</dbReference>
<dbReference type="SUPFAM" id="SSF54862">
    <property type="entry name" value="4Fe-4S ferredoxins"/>
    <property type="match status" value="1"/>
</dbReference>
<evidence type="ECO:0000259" key="4">
    <source>
        <dbReference type="PROSITE" id="PS51379"/>
    </source>
</evidence>
<dbReference type="AlphaFoldDB" id="A0A1Q8QK15"/>
<evidence type="ECO:0000313" key="6">
    <source>
        <dbReference type="Proteomes" id="UP000186102"/>
    </source>
</evidence>
<keyword evidence="6" id="KW-1185">Reference proteome</keyword>
<keyword evidence="2" id="KW-0408">Iron</keyword>
<dbReference type="EMBL" id="MLBF01000053">
    <property type="protein sequence ID" value="OLN27694.1"/>
    <property type="molecule type" value="Genomic_DNA"/>
</dbReference>
<proteinExistence type="predicted"/>
<protein>
    <submittedName>
        <fullName evidence="5">Ferredoxin</fullName>
    </submittedName>
</protein>
<reference evidence="5 6" key="1">
    <citation type="submission" date="2016-09" db="EMBL/GenBank/DDBJ databases">
        <title>Complete genome of Desulfosporosinus sp. OL.</title>
        <authorList>
            <person name="Mardanov A."/>
            <person name="Beletsky A."/>
            <person name="Panova A."/>
            <person name="Karnachuk O."/>
            <person name="Ravin N."/>
        </authorList>
    </citation>
    <scope>NUCLEOTIDE SEQUENCE [LARGE SCALE GENOMIC DNA]</scope>
    <source>
        <strain evidence="5 6">OL</strain>
    </source>
</reference>
<evidence type="ECO:0000256" key="2">
    <source>
        <dbReference type="ARBA" id="ARBA00023004"/>
    </source>
</evidence>
<name>A0A1Q8QK15_9FIRM</name>
<dbReference type="PROSITE" id="PS51379">
    <property type="entry name" value="4FE4S_FER_2"/>
    <property type="match status" value="2"/>
</dbReference>
<dbReference type="STRING" id="1888891.DSOL_4413"/>
<organism evidence="5 6">
    <name type="scientific">Desulfosporosinus metallidurans</name>
    <dbReference type="NCBI Taxonomy" id="1888891"/>
    <lineage>
        <taxon>Bacteria</taxon>
        <taxon>Bacillati</taxon>
        <taxon>Bacillota</taxon>
        <taxon>Clostridia</taxon>
        <taxon>Eubacteriales</taxon>
        <taxon>Desulfitobacteriaceae</taxon>
        <taxon>Desulfosporosinus</taxon>
    </lineage>
</organism>